<gene>
    <name evidence="3" type="ORF">KCG34_09760</name>
</gene>
<proteinExistence type="predicted"/>
<keyword evidence="1" id="KW-0472">Membrane</keyword>
<dbReference type="RefSeq" id="WP_211940171.1">
    <property type="nucleotide sequence ID" value="NZ_CP073078.1"/>
</dbReference>
<evidence type="ECO:0000256" key="1">
    <source>
        <dbReference type="SAM" id="Phobius"/>
    </source>
</evidence>
<feature type="transmembrane region" description="Helical" evidence="1">
    <location>
        <begin position="74"/>
        <end position="93"/>
    </location>
</feature>
<dbReference type="InterPro" id="IPR050879">
    <property type="entry name" value="Acyltransferase_3"/>
</dbReference>
<dbReference type="AlphaFoldDB" id="A0A975IWR5"/>
<keyword evidence="1" id="KW-0812">Transmembrane</keyword>
<evidence type="ECO:0000313" key="4">
    <source>
        <dbReference type="Proteomes" id="UP000676409"/>
    </source>
</evidence>
<feature type="transmembrane region" description="Helical" evidence="1">
    <location>
        <begin position="129"/>
        <end position="147"/>
    </location>
</feature>
<dbReference type="Proteomes" id="UP000676409">
    <property type="component" value="Chromosome"/>
</dbReference>
<keyword evidence="4" id="KW-1185">Reference proteome</keyword>
<dbReference type="Pfam" id="PF01757">
    <property type="entry name" value="Acyl_transf_3"/>
    <property type="match status" value="1"/>
</dbReference>
<reference evidence="3" key="1">
    <citation type="submission" date="2021-04" db="EMBL/GenBank/DDBJ databases">
        <title>The complete genome sequence of Caulobacter sp. S6.</title>
        <authorList>
            <person name="Tang Y."/>
            <person name="Ouyang W."/>
            <person name="Liu Q."/>
            <person name="Huang B."/>
            <person name="Guo Z."/>
            <person name="Lei P."/>
        </authorList>
    </citation>
    <scope>NUCLEOTIDE SEQUENCE</scope>
    <source>
        <strain evidence="3">S6</strain>
    </source>
</reference>
<feature type="transmembrane region" description="Helical" evidence="1">
    <location>
        <begin position="307"/>
        <end position="326"/>
    </location>
</feature>
<dbReference type="GO" id="GO:0016747">
    <property type="term" value="F:acyltransferase activity, transferring groups other than amino-acyl groups"/>
    <property type="evidence" value="ECO:0007669"/>
    <property type="project" value="InterPro"/>
</dbReference>
<dbReference type="PANTHER" id="PTHR23028:SF131">
    <property type="entry name" value="BLR2367 PROTEIN"/>
    <property type="match status" value="1"/>
</dbReference>
<feature type="transmembrane region" description="Helical" evidence="1">
    <location>
        <begin position="29"/>
        <end position="53"/>
    </location>
</feature>
<name>A0A975IWR5_9CAUL</name>
<feature type="transmembrane region" description="Helical" evidence="1">
    <location>
        <begin position="283"/>
        <end position="301"/>
    </location>
</feature>
<feature type="transmembrane region" description="Helical" evidence="1">
    <location>
        <begin position="188"/>
        <end position="206"/>
    </location>
</feature>
<dbReference type="GO" id="GO:0000271">
    <property type="term" value="P:polysaccharide biosynthetic process"/>
    <property type="evidence" value="ECO:0007669"/>
    <property type="project" value="TreeGrafter"/>
</dbReference>
<keyword evidence="3" id="KW-0808">Transferase</keyword>
<evidence type="ECO:0000313" key="3">
    <source>
        <dbReference type="EMBL" id="QUD90120.1"/>
    </source>
</evidence>
<accession>A0A975IWR5</accession>
<dbReference type="GO" id="GO:0016020">
    <property type="term" value="C:membrane"/>
    <property type="evidence" value="ECO:0007669"/>
    <property type="project" value="TreeGrafter"/>
</dbReference>
<organism evidence="3 4">
    <name type="scientific">Phenylobacterium montanum</name>
    <dbReference type="NCBI Taxonomy" id="2823693"/>
    <lineage>
        <taxon>Bacteria</taxon>
        <taxon>Pseudomonadati</taxon>
        <taxon>Pseudomonadota</taxon>
        <taxon>Alphaproteobacteria</taxon>
        <taxon>Caulobacterales</taxon>
        <taxon>Caulobacteraceae</taxon>
        <taxon>Phenylobacterium</taxon>
    </lineage>
</organism>
<sequence>MTRVRSIQALRALAALSVVLYHACQWANAGFAIGAAGVDIFFVISGFVMWTTIQDPGLTPGRFVQRRFWRVAPAYWLVTAIVAAVALAAPNLMSKVYVTPSHALLSFAFIQHDDPSGVPFPLLPVGWSLNYEAIFYAIVAFALLAPARRRFGRIAGGLIGVMLLGIVPPISLFLLGQERLGEVFQKPFFLFANPMMMQFLAGVVIAKLRLERRLPRHGAGWGLVMTALIMFVVLSFFDLYASLWRPILWGTPAALLVAGAVSLEADGRVLANRLTDRLGEASYSLYLCHWPVVVILANTIGVARPALFVPLAFGSAVAAGLIYWRLVERPLARVRLSLKPQLAAEPAAS</sequence>
<dbReference type="KEGG" id="caul:KCG34_09760"/>
<keyword evidence="1" id="KW-1133">Transmembrane helix</keyword>
<dbReference type="InterPro" id="IPR002656">
    <property type="entry name" value="Acyl_transf_3_dom"/>
</dbReference>
<feature type="transmembrane region" description="Helical" evidence="1">
    <location>
        <begin position="7"/>
        <end position="23"/>
    </location>
</feature>
<dbReference type="PANTHER" id="PTHR23028">
    <property type="entry name" value="ACETYLTRANSFERASE"/>
    <property type="match status" value="1"/>
</dbReference>
<keyword evidence="3" id="KW-0012">Acyltransferase</keyword>
<feature type="transmembrane region" description="Helical" evidence="1">
    <location>
        <begin position="218"/>
        <end position="237"/>
    </location>
</feature>
<feature type="domain" description="Acyltransferase 3" evidence="2">
    <location>
        <begin position="6"/>
        <end position="324"/>
    </location>
</feature>
<evidence type="ECO:0000259" key="2">
    <source>
        <dbReference type="Pfam" id="PF01757"/>
    </source>
</evidence>
<feature type="transmembrane region" description="Helical" evidence="1">
    <location>
        <begin position="154"/>
        <end position="176"/>
    </location>
</feature>
<protein>
    <submittedName>
        <fullName evidence="3">Acyltransferase</fullName>
    </submittedName>
</protein>
<dbReference type="EMBL" id="CP073078">
    <property type="protein sequence ID" value="QUD90120.1"/>
    <property type="molecule type" value="Genomic_DNA"/>
</dbReference>
<feature type="transmembrane region" description="Helical" evidence="1">
    <location>
        <begin position="243"/>
        <end position="263"/>
    </location>
</feature>